<dbReference type="SUPFAM" id="SSF47413">
    <property type="entry name" value="lambda repressor-like DNA-binding domains"/>
    <property type="match status" value="1"/>
</dbReference>
<dbReference type="CDD" id="cd00093">
    <property type="entry name" value="HTH_XRE"/>
    <property type="match status" value="1"/>
</dbReference>
<keyword evidence="1" id="KW-0238">DNA-binding</keyword>
<evidence type="ECO:0000256" key="2">
    <source>
        <dbReference type="SAM" id="Phobius"/>
    </source>
</evidence>
<feature type="domain" description="HTH cro/C1-type" evidence="3">
    <location>
        <begin position="19"/>
        <end position="73"/>
    </location>
</feature>
<dbReference type="Gene3D" id="1.10.260.40">
    <property type="entry name" value="lambda repressor-like DNA-binding domains"/>
    <property type="match status" value="1"/>
</dbReference>
<keyword evidence="5" id="KW-1185">Reference proteome</keyword>
<organism evidence="4 5">
    <name type="scientific">Allofournierella massiliensis</name>
    <dbReference type="NCBI Taxonomy" id="1650663"/>
    <lineage>
        <taxon>Bacteria</taxon>
        <taxon>Bacillati</taxon>
        <taxon>Bacillota</taxon>
        <taxon>Clostridia</taxon>
        <taxon>Eubacteriales</taxon>
        <taxon>Oscillospiraceae</taxon>
        <taxon>Allofournierella</taxon>
    </lineage>
</organism>
<accession>A0ABT7ULE2</accession>
<dbReference type="PROSITE" id="PS50943">
    <property type="entry name" value="HTH_CROC1"/>
    <property type="match status" value="1"/>
</dbReference>
<dbReference type="PANTHER" id="PTHR46558:SF13">
    <property type="entry name" value="HTH-TYPE TRANSCRIPTIONAL REGULATOR IMMR"/>
    <property type="match status" value="1"/>
</dbReference>
<reference evidence="5" key="1">
    <citation type="submission" date="2023-06" db="EMBL/GenBank/DDBJ databases">
        <title>Identification and characterization of horizontal gene transfer across gut microbiota members of farm animals based on homology search.</title>
        <authorList>
            <person name="Zeman M."/>
            <person name="Kubasova T."/>
            <person name="Jahodarova E."/>
            <person name="Nykrynova M."/>
            <person name="Rychlik I."/>
        </authorList>
    </citation>
    <scope>NUCLEOTIDE SEQUENCE [LARGE SCALE GENOMIC DNA]</scope>
    <source>
        <strain evidence="5">ET340</strain>
    </source>
</reference>
<evidence type="ECO:0000313" key="5">
    <source>
        <dbReference type="Proteomes" id="UP001529380"/>
    </source>
</evidence>
<dbReference type="InterPro" id="IPR010982">
    <property type="entry name" value="Lambda_DNA-bd_dom_sf"/>
</dbReference>
<name>A0ABT7ULE2_9FIRM</name>
<sequence length="351" mass="37976">MSEQQQTKTEQSQDFGGRLAALRRAAGLSQQQLAGQLFVTRQAVSRWEQNRTQPDLATLQQLTEALGCSLDELVGGLDPDAAFRRRCASWQKVTRLAFWLALIVQLGLFVLGAVRGQIDWVLLPVLLFLCGGSLHPMLAVMISSGDYTMLAGYDPDAAYDRKKLETLVRAMDLWVQLTTAGISLIAVPLAFIPGEWSFGVLLLVQTIGLLGAIGCAQYKYGRNLVTGYPGLAAKAKPGCELAKDIQTQQAKPVLWWSGLFGAQFFLCLFCAGVFRIPNNSPGAVAQMATMLPGVCLGIVFLLCQTSRAKRMAAEGQRWKMNKSGAAMLLGAAALMVLQLLAAVFMQGGGSW</sequence>
<dbReference type="EMBL" id="JAUDCL010000001">
    <property type="protein sequence ID" value="MDM8199721.1"/>
    <property type="molecule type" value="Genomic_DNA"/>
</dbReference>
<feature type="transmembrane region" description="Helical" evidence="2">
    <location>
        <begin position="171"/>
        <end position="192"/>
    </location>
</feature>
<dbReference type="InterPro" id="IPR001387">
    <property type="entry name" value="Cro/C1-type_HTH"/>
</dbReference>
<protein>
    <submittedName>
        <fullName evidence="4">Helix-turn-helix transcriptional regulator</fullName>
    </submittedName>
</protein>
<reference evidence="4 5" key="2">
    <citation type="submission" date="2023-06" db="EMBL/GenBank/DDBJ databases">
        <title>Identification and characterization of horizontal gene transfer across gut microbiota members of farm animals based on homology search.</title>
        <authorList>
            <person name="Schwarzerova J."/>
            <person name="Nykrynova M."/>
            <person name="Jureckova K."/>
            <person name="Cejkova D."/>
            <person name="Rychlik I."/>
        </authorList>
    </citation>
    <scope>NUCLEOTIDE SEQUENCE [LARGE SCALE GENOMIC DNA]</scope>
    <source>
        <strain evidence="4 5">ET340</strain>
    </source>
</reference>
<dbReference type="SMART" id="SM00530">
    <property type="entry name" value="HTH_XRE"/>
    <property type="match status" value="1"/>
</dbReference>
<keyword evidence="2" id="KW-0472">Membrane</keyword>
<evidence type="ECO:0000256" key="1">
    <source>
        <dbReference type="ARBA" id="ARBA00023125"/>
    </source>
</evidence>
<proteinExistence type="predicted"/>
<dbReference type="RefSeq" id="WP_289598346.1">
    <property type="nucleotide sequence ID" value="NZ_JAUDCL010000001.1"/>
</dbReference>
<keyword evidence="2" id="KW-0812">Transmembrane</keyword>
<dbReference type="PANTHER" id="PTHR46558">
    <property type="entry name" value="TRACRIPTIONAL REGULATORY PROTEIN-RELATED-RELATED"/>
    <property type="match status" value="1"/>
</dbReference>
<comment type="caution">
    <text evidence="4">The sequence shown here is derived from an EMBL/GenBank/DDBJ whole genome shotgun (WGS) entry which is preliminary data.</text>
</comment>
<dbReference type="Pfam" id="PF01381">
    <property type="entry name" value="HTH_3"/>
    <property type="match status" value="1"/>
</dbReference>
<feature type="transmembrane region" description="Helical" evidence="2">
    <location>
        <begin position="198"/>
        <end position="216"/>
    </location>
</feature>
<feature type="transmembrane region" description="Helical" evidence="2">
    <location>
        <begin position="120"/>
        <end position="142"/>
    </location>
</feature>
<feature type="transmembrane region" description="Helical" evidence="2">
    <location>
        <begin position="253"/>
        <end position="277"/>
    </location>
</feature>
<keyword evidence="2" id="KW-1133">Transmembrane helix</keyword>
<reference evidence="4 5" key="3">
    <citation type="submission" date="2023-06" db="EMBL/GenBank/DDBJ databases">
        <authorList>
            <person name="Zeman M."/>
            <person name="Kubasova T."/>
            <person name="Jahodarova E."/>
            <person name="Nykrynova M."/>
            <person name="Rychlik I."/>
        </authorList>
    </citation>
    <scope>NUCLEOTIDE SEQUENCE [LARGE SCALE GENOMIC DNA]</scope>
    <source>
        <strain evidence="4 5">ET340</strain>
    </source>
</reference>
<gene>
    <name evidence="4" type="ORF">QUW08_00150</name>
</gene>
<evidence type="ECO:0000259" key="3">
    <source>
        <dbReference type="PROSITE" id="PS50943"/>
    </source>
</evidence>
<evidence type="ECO:0000313" key="4">
    <source>
        <dbReference type="EMBL" id="MDM8199721.1"/>
    </source>
</evidence>
<feature type="transmembrane region" description="Helical" evidence="2">
    <location>
        <begin position="93"/>
        <end position="114"/>
    </location>
</feature>
<feature type="transmembrane region" description="Helical" evidence="2">
    <location>
        <begin position="283"/>
        <end position="303"/>
    </location>
</feature>
<feature type="transmembrane region" description="Helical" evidence="2">
    <location>
        <begin position="324"/>
        <end position="345"/>
    </location>
</feature>
<dbReference type="Proteomes" id="UP001529380">
    <property type="component" value="Unassembled WGS sequence"/>
</dbReference>